<evidence type="ECO:0000313" key="1">
    <source>
        <dbReference type="EMBL" id="MDR6238680.1"/>
    </source>
</evidence>
<organism evidence="1 2">
    <name type="scientific">Aureibacter tunicatorum</name>
    <dbReference type="NCBI Taxonomy" id="866807"/>
    <lineage>
        <taxon>Bacteria</taxon>
        <taxon>Pseudomonadati</taxon>
        <taxon>Bacteroidota</taxon>
        <taxon>Cytophagia</taxon>
        <taxon>Cytophagales</taxon>
        <taxon>Persicobacteraceae</taxon>
        <taxon>Aureibacter</taxon>
    </lineage>
</organism>
<accession>A0AAE3XMK7</accession>
<dbReference type="RefSeq" id="WP_309938188.1">
    <property type="nucleotide sequence ID" value="NZ_AP025305.1"/>
</dbReference>
<dbReference type="SUPFAM" id="SSF56935">
    <property type="entry name" value="Porins"/>
    <property type="match status" value="1"/>
</dbReference>
<dbReference type="AlphaFoldDB" id="A0AAE3XMK7"/>
<dbReference type="Pfam" id="PF19577">
    <property type="entry name" value="DcaP"/>
    <property type="match status" value="1"/>
</dbReference>
<dbReference type="Proteomes" id="UP001185092">
    <property type="component" value="Unassembled WGS sequence"/>
</dbReference>
<reference evidence="1" key="1">
    <citation type="submission" date="2023-07" db="EMBL/GenBank/DDBJ databases">
        <title>Genomic Encyclopedia of Type Strains, Phase IV (KMG-IV): sequencing the most valuable type-strain genomes for metagenomic binning, comparative biology and taxonomic classification.</title>
        <authorList>
            <person name="Goeker M."/>
        </authorList>
    </citation>
    <scope>NUCLEOTIDE SEQUENCE</scope>
    <source>
        <strain evidence="1">DSM 26174</strain>
    </source>
</reference>
<proteinExistence type="predicted"/>
<name>A0AAE3XMK7_9BACT</name>
<comment type="caution">
    <text evidence="1">The sequence shown here is derived from an EMBL/GenBank/DDBJ whole genome shotgun (WGS) entry which is preliminary data.</text>
</comment>
<keyword evidence="2" id="KW-1185">Reference proteome</keyword>
<evidence type="ECO:0000313" key="2">
    <source>
        <dbReference type="Proteomes" id="UP001185092"/>
    </source>
</evidence>
<protein>
    <submittedName>
        <fullName evidence="1">Uncharacterized protein</fullName>
    </submittedName>
</protein>
<dbReference type="EMBL" id="JAVDQD010000002">
    <property type="protein sequence ID" value="MDR6238680.1"/>
    <property type="molecule type" value="Genomic_DNA"/>
</dbReference>
<gene>
    <name evidence="1" type="ORF">HNQ88_001717</name>
</gene>
<dbReference type="InterPro" id="IPR045748">
    <property type="entry name" value="DcaP"/>
</dbReference>
<sequence length="414" mass="46404">MGLKHFFIFIISLAPWVAYSQGVSDSTLIKLLPKNDTLTGRFAVSPNQHQLEPLDIPRDRGLYILTSDKTMQMRILGSVRLLTLYDDRLLANKNAFITAQIPVSKSERNIPNYNSTLSQTRLGFEVTRKTVKGDVFIRLETDFAGQNGFRIRHAYGSFGRLLIGQTWSLFTNVTAVPATVDFNGPTGVAMTRTPQVRYEFPLTKDLAIYAALEYSIEDYQEEDSSNLILVNLTPDFTMKIEKKFDFGNIQLSFLATTLTAKDTMNNLFTRLVTGFGVFGTVKLSKQTKIDYQMAGGRAVAHYIAALSGNSQDIIYDPSSGRFQPIYSYGGFVAVTHNWTNEFFSTASIGATGVENFSFQPENSYRNGIGVTVDFFWNVIEGSKVGLEYVYGKRFNKNLAFGNASRVAALFYYDF</sequence>